<dbReference type="SUPFAM" id="SSF53474">
    <property type="entry name" value="alpha/beta-Hydrolases"/>
    <property type="match status" value="1"/>
</dbReference>
<evidence type="ECO:0000259" key="2">
    <source>
        <dbReference type="Pfam" id="PF00326"/>
    </source>
</evidence>
<accession>A0ABY9L0X6</accession>
<reference evidence="3" key="1">
    <citation type="submission" date="2023-06" db="EMBL/GenBank/DDBJ databases">
        <title>A Treasure from Seagulls: Isolation and Description of Aciduricobacillus qingdaonensis gen. nov., sp. nov., a Rare Obligately Uric Acid-utilizing Member in the Family Bacillaceae.</title>
        <authorList>
            <person name="Liu W."/>
            <person name="Wang B."/>
        </authorList>
    </citation>
    <scope>NUCLEOTIDE SEQUENCE</scope>
    <source>
        <strain evidence="3">44XB</strain>
    </source>
</reference>
<name>A0ABY9L0X6_9BACI</name>
<dbReference type="EMBL" id="CP129113">
    <property type="protein sequence ID" value="WLV25537.1"/>
    <property type="molecule type" value="Genomic_DNA"/>
</dbReference>
<proteinExistence type="predicted"/>
<dbReference type="PANTHER" id="PTHR22946:SF9">
    <property type="entry name" value="POLYKETIDE TRANSFERASE AF380"/>
    <property type="match status" value="1"/>
</dbReference>
<sequence length="257" mass="28840">MLVIQDIEIKEVPCLVIENSVDVGKPLPLFVYHHGFQSAREHSLPIGYMLANKGFRVILPDALHHGVRENGINAFERSLAFWDIVMKNVEDTKLIYDYYQKQNLIENKQFFVAGTSMGGITTAAALVAHDFITGAGLLMGTAMLGSYAELLGERVRKEGARIADSELEAAHQMILPFDLSGQLEKLNRRPLFIWHGEKDSVIPFSFAKEFYEKAKEYYPDNGEITFMKAPGVGHKVNRAAMLAAADWFGSFISKDKR</sequence>
<dbReference type="Pfam" id="PF00326">
    <property type="entry name" value="Peptidase_S9"/>
    <property type="match status" value="1"/>
</dbReference>
<evidence type="ECO:0000313" key="3">
    <source>
        <dbReference type="EMBL" id="WLV25537.1"/>
    </source>
</evidence>
<dbReference type="GO" id="GO:0016787">
    <property type="term" value="F:hydrolase activity"/>
    <property type="evidence" value="ECO:0007669"/>
    <property type="project" value="UniProtKB-KW"/>
</dbReference>
<organism evidence="3 4">
    <name type="scientific">Aciduricibacillus chroicocephali</name>
    <dbReference type="NCBI Taxonomy" id="3054939"/>
    <lineage>
        <taxon>Bacteria</taxon>
        <taxon>Bacillati</taxon>
        <taxon>Bacillota</taxon>
        <taxon>Bacilli</taxon>
        <taxon>Bacillales</taxon>
        <taxon>Bacillaceae</taxon>
        <taxon>Aciduricibacillus</taxon>
    </lineage>
</organism>
<evidence type="ECO:0000313" key="4">
    <source>
        <dbReference type="Proteomes" id="UP001180087"/>
    </source>
</evidence>
<protein>
    <submittedName>
        <fullName evidence="3">Alpha/beta hydrolase</fullName>
    </submittedName>
</protein>
<dbReference type="InterPro" id="IPR001375">
    <property type="entry name" value="Peptidase_S9_cat"/>
</dbReference>
<gene>
    <name evidence="3" type="ORF">QR721_04830</name>
</gene>
<keyword evidence="4" id="KW-1185">Reference proteome</keyword>
<dbReference type="RefSeq" id="WP_348029328.1">
    <property type="nucleotide sequence ID" value="NZ_CP129113.1"/>
</dbReference>
<dbReference type="InterPro" id="IPR050261">
    <property type="entry name" value="FrsA_esterase"/>
</dbReference>
<evidence type="ECO:0000256" key="1">
    <source>
        <dbReference type="ARBA" id="ARBA00022801"/>
    </source>
</evidence>
<dbReference type="InterPro" id="IPR029058">
    <property type="entry name" value="AB_hydrolase_fold"/>
</dbReference>
<dbReference type="Proteomes" id="UP001180087">
    <property type="component" value="Chromosome"/>
</dbReference>
<feature type="domain" description="Peptidase S9 prolyl oligopeptidase catalytic" evidence="2">
    <location>
        <begin position="86"/>
        <end position="237"/>
    </location>
</feature>
<dbReference type="Gene3D" id="3.40.50.1820">
    <property type="entry name" value="alpha/beta hydrolase"/>
    <property type="match status" value="1"/>
</dbReference>
<dbReference type="PANTHER" id="PTHR22946">
    <property type="entry name" value="DIENELACTONE HYDROLASE DOMAIN-CONTAINING PROTEIN-RELATED"/>
    <property type="match status" value="1"/>
</dbReference>
<keyword evidence="1 3" id="KW-0378">Hydrolase</keyword>